<feature type="compositionally biased region" description="Basic residues" evidence="2">
    <location>
        <begin position="97"/>
        <end position="110"/>
    </location>
</feature>
<dbReference type="Proteomes" id="UP001497453">
    <property type="component" value="Chromosome 5"/>
</dbReference>
<gene>
    <name evidence="3" type="ORF">GFSPODELE1_LOCUS7661</name>
</gene>
<accession>A0ABP1DSS4</accession>
<feature type="region of interest" description="Disordered" evidence="2">
    <location>
        <begin position="55"/>
        <end position="173"/>
    </location>
</feature>
<dbReference type="EMBL" id="OZ037948">
    <property type="protein sequence ID" value="CAL1710113.1"/>
    <property type="molecule type" value="Genomic_DNA"/>
</dbReference>
<sequence>MANRPSNTGPPKYLAEFTKALASEVRILLAEVGKLRDERTQLQAEIAELMAVKAKHGGGPGGEFAGWLTKREPTPPPPSPPPPVIEDIVPARPGWRVVHKKPERRERKKALPAAAPPPPEPPMPANLPAWAQWRPNPIFSPQPRAGTAGAALPASVPTSPRTGLFGPPSPAPK</sequence>
<keyword evidence="4" id="KW-1185">Reference proteome</keyword>
<keyword evidence="1" id="KW-0175">Coiled coil</keyword>
<evidence type="ECO:0000313" key="4">
    <source>
        <dbReference type="Proteomes" id="UP001497453"/>
    </source>
</evidence>
<reference evidence="4" key="1">
    <citation type="submission" date="2024-04" db="EMBL/GenBank/DDBJ databases">
        <authorList>
            <person name="Shaw F."/>
            <person name="Minotto A."/>
        </authorList>
    </citation>
    <scope>NUCLEOTIDE SEQUENCE [LARGE SCALE GENOMIC DNA]</scope>
</reference>
<evidence type="ECO:0000313" key="3">
    <source>
        <dbReference type="EMBL" id="CAL1710113.1"/>
    </source>
</evidence>
<evidence type="ECO:0000256" key="2">
    <source>
        <dbReference type="SAM" id="MobiDB-lite"/>
    </source>
</evidence>
<proteinExistence type="predicted"/>
<evidence type="ECO:0000256" key="1">
    <source>
        <dbReference type="SAM" id="Coils"/>
    </source>
</evidence>
<feature type="compositionally biased region" description="Pro residues" evidence="2">
    <location>
        <begin position="74"/>
        <end position="84"/>
    </location>
</feature>
<name>A0ABP1DSS4_9APHY</name>
<organism evidence="3 4">
    <name type="scientific">Somion occarium</name>
    <dbReference type="NCBI Taxonomy" id="3059160"/>
    <lineage>
        <taxon>Eukaryota</taxon>
        <taxon>Fungi</taxon>
        <taxon>Dikarya</taxon>
        <taxon>Basidiomycota</taxon>
        <taxon>Agaricomycotina</taxon>
        <taxon>Agaricomycetes</taxon>
        <taxon>Polyporales</taxon>
        <taxon>Cerrenaceae</taxon>
        <taxon>Somion</taxon>
    </lineage>
</organism>
<feature type="compositionally biased region" description="Pro residues" evidence="2">
    <location>
        <begin position="114"/>
        <end position="125"/>
    </location>
</feature>
<feature type="coiled-coil region" evidence="1">
    <location>
        <begin position="25"/>
        <end position="52"/>
    </location>
</feature>
<protein>
    <submittedName>
        <fullName evidence="3">Uncharacterized protein</fullName>
    </submittedName>
</protein>